<dbReference type="AlphaFoldDB" id="A0A7T7BJG5"/>
<dbReference type="Proteomes" id="UP000595662">
    <property type="component" value="Chromosome 1"/>
</dbReference>
<dbReference type="EMBL" id="CP060774">
    <property type="protein sequence ID" value="QQK42052.1"/>
    <property type="molecule type" value="Genomic_DNA"/>
</dbReference>
<accession>A0A7T7BJG5</accession>
<sequence>MMLLRIEIIYIIDPRKPQHDLRRPSSLQNISSTVPTKSQIQRSSDTISSPRLNSQTIESIQSPHDPRVFEPPSKSTAEFTYLGVLLTTRRHDVTAFPGQGTNQHRKGVPG</sequence>
<dbReference type="GeneID" id="90952639"/>
<name>A0A7T7BJG5_PENDI</name>
<feature type="region of interest" description="Disordered" evidence="1">
    <location>
        <begin position="18"/>
        <end position="73"/>
    </location>
</feature>
<evidence type="ECO:0000313" key="2">
    <source>
        <dbReference type="EMBL" id="QQK42052.1"/>
    </source>
</evidence>
<reference evidence="2 3" key="1">
    <citation type="submission" date="2020-08" db="EMBL/GenBank/DDBJ databases">
        <title>The completed genome sequence of the pathogenic ascomycete fungus Penicillium digitatum.</title>
        <authorList>
            <person name="Wang M."/>
        </authorList>
    </citation>
    <scope>NUCLEOTIDE SEQUENCE [LARGE SCALE GENOMIC DNA]</scope>
    <source>
        <strain evidence="2 3">PdW03</strain>
    </source>
</reference>
<evidence type="ECO:0000256" key="1">
    <source>
        <dbReference type="SAM" id="MobiDB-lite"/>
    </source>
</evidence>
<evidence type="ECO:0000313" key="3">
    <source>
        <dbReference type="Proteomes" id="UP000595662"/>
    </source>
</evidence>
<gene>
    <name evidence="2" type="ORF">Pdw03_4906</name>
</gene>
<organism evidence="2 3">
    <name type="scientific">Penicillium digitatum</name>
    <name type="common">Green mold</name>
    <dbReference type="NCBI Taxonomy" id="36651"/>
    <lineage>
        <taxon>Eukaryota</taxon>
        <taxon>Fungi</taxon>
        <taxon>Dikarya</taxon>
        <taxon>Ascomycota</taxon>
        <taxon>Pezizomycotina</taxon>
        <taxon>Eurotiomycetes</taxon>
        <taxon>Eurotiomycetidae</taxon>
        <taxon>Eurotiales</taxon>
        <taxon>Aspergillaceae</taxon>
        <taxon>Penicillium</taxon>
    </lineage>
</organism>
<proteinExistence type="predicted"/>
<feature type="compositionally biased region" description="Polar residues" evidence="1">
    <location>
        <begin position="25"/>
        <end position="62"/>
    </location>
</feature>
<dbReference type="RefSeq" id="XP_065956261.1">
    <property type="nucleotide sequence ID" value="XM_066100861.1"/>
</dbReference>
<protein>
    <submittedName>
        <fullName evidence="2">Uncharacterized protein</fullName>
    </submittedName>
</protein>